<protein>
    <submittedName>
        <fullName evidence="4">Uncharacterized protein</fullName>
    </submittedName>
</protein>
<gene>
    <name evidence="4" type="ORF">ALP65_02996</name>
    <name evidence="2" type="ORF">CAZ10_02395</name>
    <name evidence="3" type="ORF">DT376_11935</name>
    <name evidence="1" type="ORF">GUL26_09535</name>
    <name evidence="5" type="ORF">IPC1295_07045</name>
</gene>
<sequence>MNVVRKCLGASRRALCGLAARLLAKAAHLLMVVSVRAYASGRLSQVEVKYLLDCSSALNRASLRLAMGQ</sequence>
<comment type="caution">
    <text evidence="4">The sequence shown here is derived from an EMBL/GenBank/DDBJ whole genome shotgun (WGS) entry which is preliminary data.</text>
</comment>
<evidence type="ECO:0000313" key="6">
    <source>
        <dbReference type="Proteomes" id="UP000194857"/>
    </source>
</evidence>
<reference evidence="3 7" key="3">
    <citation type="submission" date="2018-07" db="EMBL/GenBank/DDBJ databases">
        <title>Mechanisms of high-level aminoglycoside resistance among Gram-negative pathogens in Brazil.</title>
        <authorList>
            <person name="Ballaben A.S."/>
            <person name="Darini A.L.C."/>
            <person name="Doi Y."/>
        </authorList>
    </citation>
    <scope>NUCLEOTIDE SEQUENCE [LARGE SCALE GENOMIC DNA]</scope>
    <source>
        <strain evidence="3 7">B2-305</strain>
    </source>
</reference>
<proteinExistence type="predicted"/>
<dbReference type="EMBL" id="RBSQ01000320">
    <property type="protein sequence ID" value="RMS60552.1"/>
    <property type="molecule type" value="Genomic_DNA"/>
</dbReference>
<dbReference type="EMBL" id="NFFZ01000001">
    <property type="protein sequence ID" value="OTI66157.1"/>
    <property type="molecule type" value="Genomic_DNA"/>
</dbReference>
<dbReference type="Proteomes" id="UP000194857">
    <property type="component" value="Unassembled WGS sequence"/>
</dbReference>
<evidence type="ECO:0000313" key="5">
    <source>
        <dbReference type="EMBL" id="RPM20034.1"/>
    </source>
</evidence>
<dbReference type="EMBL" id="NSNE01000003">
    <property type="protein sequence ID" value="RPM20034.1"/>
    <property type="molecule type" value="Genomic_DNA"/>
</dbReference>
<dbReference type="Proteomes" id="UP000644192">
    <property type="component" value="Unassembled WGS sequence"/>
</dbReference>
<dbReference type="EMBL" id="QORE01000328">
    <property type="protein sequence ID" value="RCI74629.1"/>
    <property type="molecule type" value="Genomic_DNA"/>
</dbReference>
<accession>A0A1S1BTH7</accession>
<dbReference type="Proteomes" id="UP000270834">
    <property type="component" value="Unassembled WGS sequence"/>
</dbReference>
<reference evidence="5 9" key="2">
    <citation type="submission" date="2017-08" db="EMBL/GenBank/DDBJ databases">
        <authorList>
            <person name="Feschi L."/>
            <person name="Jeukens J."/>
            <person name="Emond-Rheault J.-G."/>
            <person name="Kukavica-Ibrulj I."/>
            <person name="Boyle B."/>
            <person name="Levesque R.C."/>
        </authorList>
    </citation>
    <scope>NUCLEOTIDE SEQUENCE [LARGE SCALE GENOMIC DNA]</scope>
    <source>
        <strain evidence="5 9">PA-W36</strain>
    </source>
</reference>
<reference evidence="1" key="6">
    <citation type="submission" date="2020-01" db="EMBL/GenBank/DDBJ databases">
        <title>Bacteria Cultured from War Wounds Associated with the Conflict in Eastern Ukraine.</title>
        <authorList>
            <person name="Snesrud E."/>
            <person name="Galac M.R."/>
            <person name="Mc Gann P."/>
            <person name="Valentine K."/>
            <person name="Viacheslav K."/>
        </authorList>
    </citation>
    <scope>NUCLEOTIDE SEQUENCE</scope>
    <source>
        <strain evidence="1">VNMU148</strain>
    </source>
</reference>
<evidence type="ECO:0000313" key="9">
    <source>
        <dbReference type="Proteomes" id="UP000284767"/>
    </source>
</evidence>
<evidence type="ECO:0000313" key="8">
    <source>
        <dbReference type="Proteomes" id="UP000270834"/>
    </source>
</evidence>
<dbReference type="EMBL" id="WXZT01000005">
    <property type="protein sequence ID" value="MZZ12490.1"/>
    <property type="molecule type" value="Genomic_DNA"/>
</dbReference>
<organism evidence="4 8">
    <name type="scientific">Pseudomonas aeruginosa</name>
    <dbReference type="NCBI Taxonomy" id="287"/>
    <lineage>
        <taxon>Bacteria</taxon>
        <taxon>Pseudomonadati</taxon>
        <taxon>Pseudomonadota</taxon>
        <taxon>Gammaproteobacteria</taxon>
        <taxon>Pseudomonadales</taxon>
        <taxon>Pseudomonadaceae</taxon>
        <taxon>Pseudomonas</taxon>
    </lineage>
</organism>
<dbReference type="AlphaFoldDB" id="A0A1J0J2G2"/>
<evidence type="ECO:0000313" key="7">
    <source>
        <dbReference type="Proteomes" id="UP000253594"/>
    </source>
</evidence>
<evidence type="ECO:0000313" key="1">
    <source>
        <dbReference type="EMBL" id="MZZ12490.1"/>
    </source>
</evidence>
<evidence type="ECO:0000313" key="4">
    <source>
        <dbReference type="EMBL" id="RMS60552.1"/>
    </source>
</evidence>
<dbReference type="Proteomes" id="UP000284767">
    <property type="component" value="Unassembled WGS sequence"/>
</dbReference>
<dbReference type="Proteomes" id="UP000253594">
    <property type="component" value="Unassembled WGS sequence"/>
</dbReference>
<reference evidence="2 6" key="1">
    <citation type="submission" date="2017-05" db="EMBL/GenBank/DDBJ databases">
        <authorList>
            <person name="Song R."/>
            <person name="Chenine A.L."/>
            <person name="Ruprecht R.M."/>
        </authorList>
    </citation>
    <scope>NUCLEOTIDE SEQUENCE [LARGE SCALE GENOMIC DNA]</scope>
    <source>
        <strain evidence="2 6">S567_C10_BS</strain>
    </source>
</reference>
<reference evidence="4 8" key="4">
    <citation type="submission" date="2018-08" db="EMBL/GenBank/DDBJ databases">
        <title>Recombination of ecologically and evolutionarily significant loci maintains genetic cohesion in the Pseudomonas syringae species complex.</title>
        <authorList>
            <person name="Dillon M."/>
            <person name="Thakur S."/>
            <person name="Almeida R.N.D."/>
            <person name="Weir B.S."/>
            <person name="Guttman D.S."/>
        </authorList>
    </citation>
    <scope>NUCLEOTIDE SEQUENCE [LARGE SCALE GENOMIC DNA]</scope>
    <source>
        <strain evidence="4 8">ICMP 7846</strain>
    </source>
</reference>
<evidence type="ECO:0000313" key="2">
    <source>
        <dbReference type="EMBL" id="OTI66157.1"/>
    </source>
</evidence>
<name>A0A1J0J2G2_PSEAI</name>
<dbReference type="RefSeq" id="WP_003104324.1">
    <property type="nucleotide sequence ID" value="NZ_AP014839.1"/>
</dbReference>
<accession>A0A1J0J2G2</accession>
<evidence type="ECO:0000313" key="3">
    <source>
        <dbReference type="EMBL" id="RCI74629.1"/>
    </source>
</evidence>
<reference evidence="5 9" key="5">
    <citation type="submission" date="2019-01" db="EMBL/GenBank/DDBJ databases">
        <title>The Pseudomonas aeruginosa pan-genome provides new insights on its population structure, horizontal gene transfer and pathogenicity.</title>
        <authorList>
            <person name="Freschi L."/>
            <person name="Vincent A.T."/>
            <person name="Jeukens J."/>
            <person name="Emond-Rheault J.-G."/>
            <person name="Kukavica-Ibrulj I."/>
            <person name="Dupont M.-J."/>
            <person name="Charette S.J."/>
            <person name="Boyle B."/>
            <person name="Levesque R.C."/>
        </authorList>
    </citation>
    <scope>NUCLEOTIDE SEQUENCE [LARGE SCALE GENOMIC DNA]</scope>
    <source>
        <strain evidence="5 9">PA-W36</strain>
    </source>
</reference>